<dbReference type="RefSeq" id="WP_126552615.1">
    <property type="nucleotide sequence ID" value="NZ_BIFS01000001.1"/>
</dbReference>
<dbReference type="Proteomes" id="UP000287188">
    <property type="component" value="Unassembled WGS sequence"/>
</dbReference>
<keyword evidence="3" id="KW-1185">Reference proteome</keyword>
<feature type="transmembrane region" description="Helical" evidence="1">
    <location>
        <begin position="26"/>
        <end position="48"/>
    </location>
</feature>
<proteinExistence type="predicted"/>
<gene>
    <name evidence="2" type="ORF">KDK_48490</name>
</gene>
<dbReference type="AlphaFoldDB" id="A0A402APU5"/>
<evidence type="ECO:0000313" key="2">
    <source>
        <dbReference type="EMBL" id="GCE21049.1"/>
    </source>
</evidence>
<accession>A0A402APU5</accession>
<reference evidence="3" key="1">
    <citation type="submission" date="2018-12" db="EMBL/GenBank/DDBJ databases">
        <title>Tengunoibacter tsumagoiensis gen. nov., sp. nov., Dictyobacter kobayashii sp. nov., D. alpinus sp. nov., and D. joshuensis sp. nov. and description of Dictyobacteraceae fam. nov. within the order Ktedonobacterales isolated from Tengu-no-mugimeshi.</title>
        <authorList>
            <person name="Wang C.M."/>
            <person name="Zheng Y."/>
            <person name="Sakai Y."/>
            <person name="Toyoda A."/>
            <person name="Minakuchi Y."/>
            <person name="Abe K."/>
            <person name="Yokota A."/>
            <person name="Yabe S."/>
        </authorList>
    </citation>
    <scope>NUCLEOTIDE SEQUENCE [LARGE SCALE GENOMIC DNA]</scope>
    <source>
        <strain evidence="3">Uno11</strain>
    </source>
</reference>
<evidence type="ECO:0000256" key="1">
    <source>
        <dbReference type="SAM" id="Phobius"/>
    </source>
</evidence>
<dbReference type="OrthoDB" id="5189778at2"/>
<name>A0A402APU5_9CHLR</name>
<comment type="caution">
    <text evidence="2">The sequence shown here is derived from an EMBL/GenBank/DDBJ whole genome shotgun (WGS) entry which is preliminary data.</text>
</comment>
<keyword evidence="1" id="KW-0472">Membrane</keyword>
<keyword evidence="1" id="KW-0812">Transmembrane</keyword>
<keyword evidence="1" id="KW-1133">Transmembrane helix</keyword>
<dbReference type="EMBL" id="BIFS01000001">
    <property type="protein sequence ID" value="GCE21049.1"/>
    <property type="molecule type" value="Genomic_DNA"/>
</dbReference>
<protein>
    <submittedName>
        <fullName evidence="2">Uncharacterized protein</fullName>
    </submittedName>
</protein>
<feature type="transmembrane region" description="Helical" evidence="1">
    <location>
        <begin position="60"/>
        <end position="82"/>
    </location>
</feature>
<organism evidence="2 3">
    <name type="scientific">Dictyobacter kobayashii</name>
    <dbReference type="NCBI Taxonomy" id="2014872"/>
    <lineage>
        <taxon>Bacteria</taxon>
        <taxon>Bacillati</taxon>
        <taxon>Chloroflexota</taxon>
        <taxon>Ktedonobacteria</taxon>
        <taxon>Ktedonobacterales</taxon>
        <taxon>Dictyobacteraceae</taxon>
        <taxon>Dictyobacter</taxon>
    </lineage>
</organism>
<evidence type="ECO:0000313" key="3">
    <source>
        <dbReference type="Proteomes" id="UP000287188"/>
    </source>
</evidence>
<sequence length="272" mass="30234">MQVIDNQQQLLSGADLQRYFAYPPKVARSLFIGLILMSIVGLCTLSTLTSNAPGMIGTGLFLLFLASLPFDIAIVRLIWYHVQAKPTDAQYEAWVRSWLPGMQKYGMQRLGLAPGEILGAPLFVRGIIWFHTQESAYYHSHGCPVRVLRGKDGNLHASINKFTFFYPTQHYIAVFSGHVNALHPLRSESTQTYFYDDIVGVETTTYGQQFETLVYTLQQFELRVSSGQSVGATTYARDADVEQTVRSLRTLLQDKKYGTRGGGGGGMGFAGI</sequence>